<evidence type="ECO:0000256" key="11">
    <source>
        <dbReference type="ARBA" id="ARBA00023136"/>
    </source>
</evidence>
<comment type="similarity">
    <text evidence="13">Belongs to the ABC transporter superfamily. Glutathione importer (TC 3.A.1.5.11) family.</text>
</comment>
<keyword evidence="7" id="KW-0547">Nucleotide-binding</keyword>
<evidence type="ECO:0000256" key="4">
    <source>
        <dbReference type="ARBA" id="ARBA00022475"/>
    </source>
</evidence>
<dbReference type="Pfam" id="PF08352">
    <property type="entry name" value="oligo_HPY"/>
    <property type="match status" value="1"/>
</dbReference>
<dbReference type="PROSITE" id="PS00211">
    <property type="entry name" value="ABC_TRANSPORTER_1"/>
    <property type="match status" value="1"/>
</dbReference>
<dbReference type="SUPFAM" id="SSF52540">
    <property type="entry name" value="P-loop containing nucleoside triphosphate hydrolases"/>
    <property type="match status" value="1"/>
</dbReference>
<evidence type="ECO:0000256" key="13">
    <source>
        <dbReference type="ARBA" id="ARBA00038416"/>
    </source>
</evidence>
<keyword evidence="5" id="KW-0997">Cell inner membrane</keyword>
<dbReference type="Proteomes" id="UP000291469">
    <property type="component" value="Chromosome"/>
</dbReference>
<evidence type="ECO:0000256" key="9">
    <source>
        <dbReference type="ARBA" id="ARBA00022840"/>
    </source>
</evidence>
<keyword evidence="11" id="KW-0472">Membrane</keyword>
<dbReference type="InterPro" id="IPR003593">
    <property type="entry name" value="AAA+_ATPase"/>
</dbReference>
<dbReference type="InterPro" id="IPR027417">
    <property type="entry name" value="P-loop_NTPase"/>
</dbReference>
<dbReference type="GO" id="GO:0016887">
    <property type="term" value="F:ATP hydrolysis activity"/>
    <property type="evidence" value="ECO:0007669"/>
    <property type="project" value="InterPro"/>
</dbReference>
<dbReference type="Pfam" id="PF00005">
    <property type="entry name" value="ABC_tran"/>
    <property type="match status" value="1"/>
</dbReference>
<evidence type="ECO:0000256" key="16">
    <source>
        <dbReference type="ARBA" id="ARBA00047640"/>
    </source>
</evidence>
<accession>A0A411YD90</accession>
<dbReference type="RefSeq" id="WP_131154145.1">
    <property type="nucleotide sequence ID" value="NZ_CP036402.1"/>
</dbReference>
<dbReference type="InterPro" id="IPR013563">
    <property type="entry name" value="Oligopep_ABC_C"/>
</dbReference>
<dbReference type="InterPro" id="IPR050319">
    <property type="entry name" value="ABC_transp_ATP-bind"/>
</dbReference>
<keyword evidence="9 18" id="KW-0067">ATP-binding</keyword>
<dbReference type="InterPro" id="IPR003439">
    <property type="entry name" value="ABC_transporter-like_ATP-bd"/>
</dbReference>
<protein>
    <recommendedName>
        <fullName evidence="15">Glutathione import ATP-binding protein GsiA</fullName>
        <ecNumber evidence="14">7.4.2.10</ecNumber>
    </recommendedName>
</protein>
<sequence length="332" mass="35875">MLRVENLHKTYRLRETGADLRAVDGISFEVERGGILGIVGESGCGKSTTARLLVRLEEPTSGRIELDGRDITAARGSQLEQVHRTVQLVFQDPYASLNPRLRVGSALAEVLRVHGRTARGQPTRARVAELLEMVGLAGEFARRYPHELSGGQRQRVGIARALAVEPEVLVLDEPLSALDVSVQAGIVNLLGRLRAELGLTYVFISHDLGMVRHLSDRIAVMYLGRIVEQGPWRAVSDAPLHPYTQALQAAVPVADPEREQTQELDAVPGELPDPANPPAGCRFHTRCPLAEPGCRTLDPALERLAPAHDVACHVVSRERGGVAATPGSGGVE</sequence>
<dbReference type="GO" id="GO:0015833">
    <property type="term" value="P:peptide transport"/>
    <property type="evidence" value="ECO:0007669"/>
    <property type="project" value="InterPro"/>
</dbReference>
<comment type="catalytic activity">
    <reaction evidence="16">
        <text>glutathione(out) + ATP + H2O = glutathione(in) + ADP + phosphate + H(+)</text>
        <dbReference type="Rhea" id="RHEA:29791"/>
        <dbReference type="ChEBI" id="CHEBI:15377"/>
        <dbReference type="ChEBI" id="CHEBI:15378"/>
        <dbReference type="ChEBI" id="CHEBI:30616"/>
        <dbReference type="ChEBI" id="CHEBI:43474"/>
        <dbReference type="ChEBI" id="CHEBI:57925"/>
        <dbReference type="ChEBI" id="CHEBI:456216"/>
        <dbReference type="EC" id="7.4.2.10"/>
    </reaction>
</comment>
<evidence type="ECO:0000313" key="18">
    <source>
        <dbReference type="EMBL" id="QBI19148.1"/>
    </source>
</evidence>
<keyword evidence="3" id="KW-0813">Transport</keyword>
<keyword evidence="8" id="KW-0378">Hydrolase</keyword>
<comment type="subunit">
    <text evidence="2">The complex is composed of two ATP-binding proteins (GsiA), two transmembrane proteins (GsiC and GsiD) and a solute-binding protein (GsiB).</text>
</comment>
<evidence type="ECO:0000256" key="15">
    <source>
        <dbReference type="ARBA" id="ARBA00041187"/>
    </source>
</evidence>
<evidence type="ECO:0000256" key="8">
    <source>
        <dbReference type="ARBA" id="ARBA00022801"/>
    </source>
</evidence>
<evidence type="ECO:0000256" key="12">
    <source>
        <dbReference type="ARBA" id="ARBA00037530"/>
    </source>
</evidence>
<keyword evidence="4" id="KW-1003">Cell membrane</keyword>
<proteinExistence type="inferred from homology"/>
<dbReference type="InterPro" id="IPR017871">
    <property type="entry name" value="ABC_transporter-like_CS"/>
</dbReference>
<dbReference type="AlphaFoldDB" id="A0A411YD90"/>
<dbReference type="GO" id="GO:0005886">
    <property type="term" value="C:plasma membrane"/>
    <property type="evidence" value="ECO:0007669"/>
    <property type="project" value="UniProtKB-SubCell"/>
</dbReference>
<dbReference type="KEGG" id="erz:ER308_06065"/>
<reference evidence="18 19" key="1">
    <citation type="submission" date="2019-01" db="EMBL/GenBank/DDBJ databases">
        <title>Egibacter rhizosphaerae EGI 80759T.</title>
        <authorList>
            <person name="Chen D.-D."/>
            <person name="Tian Y."/>
            <person name="Jiao J.-Y."/>
            <person name="Zhang X.-T."/>
            <person name="Zhang Y.-G."/>
            <person name="Zhang Y."/>
            <person name="Xiao M."/>
            <person name="Shu W.-S."/>
            <person name="Li W.-J."/>
        </authorList>
    </citation>
    <scope>NUCLEOTIDE SEQUENCE [LARGE SCALE GENOMIC DNA]</scope>
    <source>
        <strain evidence="18 19">EGI 80759</strain>
    </source>
</reference>
<comment type="function">
    <text evidence="12">Part of the ABC transporter complex GsiABCD involved in glutathione import. Responsible for energy coupling to the transport system.</text>
</comment>
<evidence type="ECO:0000259" key="17">
    <source>
        <dbReference type="PROSITE" id="PS50893"/>
    </source>
</evidence>
<dbReference type="Gene3D" id="3.40.50.300">
    <property type="entry name" value="P-loop containing nucleotide triphosphate hydrolases"/>
    <property type="match status" value="1"/>
</dbReference>
<evidence type="ECO:0000256" key="14">
    <source>
        <dbReference type="ARBA" id="ARBA00039050"/>
    </source>
</evidence>
<dbReference type="PANTHER" id="PTHR43776:SF15">
    <property type="entry name" value="GLUTATHIONE IMPORT ATP-BINDING PROTEIN GSIA"/>
    <property type="match status" value="1"/>
</dbReference>
<dbReference type="PANTHER" id="PTHR43776">
    <property type="entry name" value="TRANSPORT ATP-BINDING PROTEIN"/>
    <property type="match status" value="1"/>
</dbReference>
<evidence type="ECO:0000256" key="5">
    <source>
        <dbReference type="ARBA" id="ARBA00022519"/>
    </source>
</evidence>
<comment type="subcellular location">
    <subcellularLocation>
        <location evidence="1">Cell inner membrane</location>
    </subcellularLocation>
</comment>
<dbReference type="NCBIfam" id="TIGR01727">
    <property type="entry name" value="oligo_HPY"/>
    <property type="match status" value="1"/>
</dbReference>
<gene>
    <name evidence="18" type="ORF">ER308_06065</name>
</gene>
<organism evidence="18 19">
    <name type="scientific">Egibacter rhizosphaerae</name>
    <dbReference type="NCBI Taxonomy" id="1670831"/>
    <lineage>
        <taxon>Bacteria</taxon>
        <taxon>Bacillati</taxon>
        <taxon>Actinomycetota</taxon>
        <taxon>Nitriliruptoria</taxon>
        <taxon>Egibacterales</taxon>
        <taxon>Egibacteraceae</taxon>
        <taxon>Egibacter</taxon>
    </lineage>
</organism>
<evidence type="ECO:0000256" key="6">
    <source>
        <dbReference type="ARBA" id="ARBA00022737"/>
    </source>
</evidence>
<keyword evidence="6" id="KW-0677">Repeat</keyword>
<evidence type="ECO:0000256" key="10">
    <source>
        <dbReference type="ARBA" id="ARBA00022967"/>
    </source>
</evidence>
<name>A0A411YD90_9ACTN</name>
<evidence type="ECO:0000256" key="2">
    <source>
        <dbReference type="ARBA" id="ARBA00011469"/>
    </source>
</evidence>
<evidence type="ECO:0000256" key="7">
    <source>
        <dbReference type="ARBA" id="ARBA00022741"/>
    </source>
</evidence>
<dbReference type="GO" id="GO:0055085">
    <property type="term" value="P:transmembrane transport"/>
    <property type="evidence" value="ECO:0007669"/>
    <property type="project" value="UniProtKB-ARBA"/>
</dbReference>
<dbReference type="SMART" id="SM00382">
    <property type="entry name" value="AAA"/>
    <property type="match status" value="1"/>
</dbReference>
<dbReference type="PROSITE" id="PS50893">
    <property type="entry name" value="ABC_TRANSPORTER_2"/>
    <property type="match status" value="1"/>
</dbReference>
<dbReference type="OrthoDB" id="5170605at2"/>
<dbReference type="EC" id="7.4.2.10" evidence="14"/>
<dbReference type="GO" id="GO:0005524">
    <property type="term" value="F:ATP binding"/>
    <property type="evidence" value="ECO:0007669"/>
    <property type="project" value="UniProtKB-KW"/>
</dbReference>
<dbReference type="CDD" id="cd03257">
    <property type="entry name" value="ABC_NikE_OppD_transporters"/>
    <property type="match status" value="1"/>
</dbReference>
<evidence type="ECO:0000256" key="1">
    <source>
        <dbReference type="ARBA" id="ARBA00004533"/>
    </source>
</evidence>
<dbReference type="EMBL" id="CP036402">
    <property type="protein sequence ID" value="QBI19148.1"/>
    <property type="molecule type" value="Genomic_DNA"/>
</dbReference>
<keyword evidence="10" id="KW-1278">Translocase</keyword>
<keyword evidence="19" id="KW-1185">Reference proteome</keyword>
<evidence type="ECO:0000256" key="3">
    <source>
        <dbReference type="ARBA" id="ARBA00022448"/>
    </source>
</evidence>
<dbReference type="FunFam" id="3.40.50.300:FF:000016">
    <property type="entry name" value="Oligopeptide ABC transporter ATP-binding component"/>
    <property type="match status" value="1"/>
</dbReference>
<evidence type="ECO:0000313" key="19">
    <source>
        <dbReference type="Proteomes" id="UP000291469"/>
    </source>
</evidence>
<feature type="domain" description="ABC transporter" evidence="17">
    <location>
        <begin position="2"/>
        <end position="248"/>
    </location>
</feature>